<dbReference type="InterPro" id="IPR013325">
    <property type="entry name" value="RNA_pol_sigma_r2"/>
</dbReference>
<dbReference type="AlphaFoldDB" id="A0A6L9EA58"/>
<accession>A0A6L9EA58</accession>
<dbReference type="PANTHER" id="PTHR43133">
    <property type="entry name" value="RNA POLYMERASE ECF-TYPE SIGMA FACTO"/>
    <property type="match status" value="1"/>
</dbReference>
<dbReference type="InterPro" id="IPR013324">
    <property type="entry name" value="RNA_pol_sigma_r3/r4-like"/>
</dbReference>
<dbReference type="Pfam" id="PF04545">
    <property type="entry name" value="Sigma70_r4"/>
    <property type="match status" value="1"/>
</dbReference>
<dbReference type="InterPro" id="IPR007627">
    <property type="entry name" value="RNA_pol_sigma70_r2"/>
</dbReference>
<name>A0A6L9EA58_9FLAO</name>
<evidence type="ECO:0000313" key="8">
    <source>
        <dbReference type="EMBL" id="NAS11626.1"/>
    </source>
</evidence>
<proteinExistence type="inferred from homology"/>
<keyword evidence="3" id="KW-0731">Sigma factor</keyword>
<organism evidence="8 9">
    <name type="scientific">Poritiphilus flavus</name>
    <dbReference type="NCBI Taxonomy" id="2697053"/>
    <lineage>
        <taxon>Bacteria</taxon>
        <taxon>Pseudomonadati</taxon>
        <taxon>Bacteroidota</taxon>
        <taxon>Flavobacteriia</taxon>
        <taxon>Flavobacteriales</taxon>
        <taxon>Flavobacteriaceae</taxon>
        <taxon>Poritiphilus</taxon>
    </lineage>
</organism>
<evidence type="ECO:0000256" key="2">
    <source>
        <dbReference type="ARBA" id="ARBA00023015"/>
    </source>
</evidence>
<keyword evidence="9" id="KW-1185">Reference proteome</keyword>
<dbReference type="InterPro" id="IPR014284">
    <property type="entry name" value="RNA_pol_sigma-70_dom"/>
</dbReference>
<dbReference type="GO" id="GO:0016987">
    <property type="term" value="F:sigma factor activity"/>
    <property type="evidence" value="ECO:0007669"/>
    <property type="project" value="UniProtKB-KW"/>
</dbReference>
<reference evidence="8 9" key="1">
    <citation type="submission" date="2020-01" db="EMBL/GenBank/DDBJ databases">
        <title>Bacteria diversity of Porities sp.</title>
        <authorList>
            <person name="Wang G."/>
        </authorList>
    </citation>
    <scope>NUCLEOTIDE SEQUENCE [LARGE SCALE GENOMIC DNA]</scope>
    <source>
        <strain evidence="8 9">R33</strain>
    </source>
</reference>
<evidence type="ECO:0000259" key="6">
    <source>
        <dbReference type="Pfam" id="PF04542"/>
    </source>
</evidence>
<dbReference type="EMBL" id="WXYO01000002">
    <property type="protein sequence ID" value="NAS11626.1"/>
    <property type="molecule type" value="Genomic_DNA"/>
</dbReference>
<keyword evidence="5" id="KW-0804">Transcription</keyword>
<dbReference type="GO" id="GO:0003677">
    <property type="term" value="F:DNA binding"/>
    <property type="evidence" value="ECO:0007669"/>
    <property type="project" value="UniProtKB-KW"/>
</dbReference>
<comment type="similarity">
    <text evidence="1">Belongs to the sigma-70 factor family. ECF subfamily.</text>
</comment>
<feature type="domain" description="RNA polymerase sigma-70 region 4" evidence="7">
    <location>
        <begin position="132"/>
        <end position="171"/>
    </location>
</feature>
<protein>
    <submittedName>
        <fullName evidence="8">Sigma-70 family RNA polymerase sigma factor</fullName>
    </submittedName>
</protein>
<dbReference type="Pfam" id="PF04542">
    <property type="entry name" value="Sigma70_r2"/>
    <property type="match status" value="1"/>
</dbReference>
<feature type="domain" description="RNA polymerase sigma-70 region 2" evidence="6">
    <location>
        <begin position="22"/>
        <end position="88"/>
    </location>
</feature>
<comment type="caution">
    <text evidence="8">The sequence shown here is derived from an EMBL/GenBank/DDBJ whole genome shotgun (WGS) entry which is preliminary data.</text>
</comment>
<dbReference type="Gene3D" id="1.10.10.10">
    <property type="entry name" value="Winged helix-like DNA-binding domain superfamily/Winged helix DNA-binding domain"/>
    <property type="match status" value="1"/>
</dbReference>
<evidence type="ECO:0000256" key="4">
    <source>
        <dbReference type="ARBA" id="ARBA00023125"/>
    </source>
</evidence>
<evidence type="ECO:0000313" key="9">
    <source>
        <dbReference type="Proteomes" id="UP000475249"/>
    </source>
</evidence>
<dbReference type="GO" id="GO:0006352">
    <property type="term" value="P:DNA-templated transcription initiation"/>
    <property type="evidence" value="ECO:0007669"/>
    <property type="project" value="InterPro"/>
</dbReference>
<dbReference type="SUPFAM" id="SSF88659">
    <property type="entry name" value="Sigma3 and sigma4 domains of RNA polymerase sigma factors"/>
    <property type="match status" value="1"/>
</dbReference>
<dbReference type="RefSeq" id="WP_161434641.1">
    <property type="nucleotide sequence ID" value="NZ_WXYO01000002.1"/>
</dbReference>
<dbReference type="Gene3D" id="1.10.1740.10">
    <property type="match status" value="1"/>
</dbReference>
<dbReference type="SUPFAM" id="SSF88946">
    <property type="entry name" value="Sigma2 domain of RNA polymerase sigma factors"/>
    <property type="match status" value="1"/>
</dbReference>
<dbReference type="InterPro" id="IPR007630">
    <property type="entry name" value="RNA_pol_sigma70_r4"/>
</dbReference>
<keyword evidence="4" id="KW-0238">DNA-binding</keyword>
<sequence length="178" mass="20869">MELDGLVRRFQKKDIIAFEKLYGMYWDNICGVVYTIVKDRERAEEISQDVFAKAWNNSESYNPGKGRFFTWVLNIARNAAIDELRSKSYKNQKKNLSLNYFVDIADKQDISRISDHIGLKKLVKNLSRKCIELIELLYFKGYTQKEASEQLDIPLGTVKTRNRSCISQLRENITLEWT</sequence>
<dbReference type="InterPro" id="IPR036388">
    <property type="entry name" value="WH-like_DNA-bd_sf"/>
</dbReference>
<keyword evidence="2" id="KW-0805">Transcription regulation</keyword>
<dbReference type="PANTHER" id="PTHR43133:SF62">
    <property type="entry name" value="RNA POLYMERASE SIGMA FACTOR SIGZ"/>
    <property type="match status" value="1"/>
</dbReference>
<evidence type="ECO:0000256" key="3">
    <source>
        <dbReference type="ARBA" id="ARBA00023082"/>
    </source>
</evidence>
<dbReference type="Proteomes" id="UP000475249">
    <property type="component" value="Unassembled WGS sequence"/>
</dbReference>
<dbReference type="NCBIfam" id="TIGR02937">
    <property type="entry name" value="sigma70-ECF"/>
    <property type="match status" value="1"/>
</dbReference>
<evidence type="ECO:0000256" key="5">
    <source>
        <dbReference type="ARBA" id="ARBA00023163"/>
    </source>
</evidence>
<evidence type="ECO:0000256" key="1">
    <source>
        <dbReference type="ARBA" id="ARBA00010641"/>
    </source>
</evidence>
<evidence type="ECO:0000259" key="7">
    <source>
        <dbReference type="Pfam" id="PF04545"/>
    </source>
</evidence>
<dbReference type="InterPro" id="IPR039425">
    <property type="entry name" value="RNA_pol_sigma-70-like"/>
</dbReference>
<gene>
    <name evidence="8" type="ORF">GTQ38_06410</name>
</gene>